<dbReference type="RefSeq" id="XP_007408275.1">
    <property type="nucleotide sequence ID" value="XM_007408213.1"/>
</dbReference>
<organism evidence="3">
    <name type="scientific">Melampsora larici-populina (strain 98AG31 / pathotype 3-4-7)</name>
    <name type="common">Poplar leaf rust fungus</name>
    <dbReference type="NCBI Taxonomy" id="747676"/>
    <lineage>
        <taxon>Eukaryota</taxon>
        <taxon>Fungi</taxon>
        <taxon>Dikarya</taxon>
        <taxon>Basidiomycota</taxon>
        <taxon>Pucciniomycotina</taxon>
        <taxon>Pucciniomycetes</taxon>
        <taxon>Pucciniales</taxon>
        <taxon>Melampsoraceae</taxon>
        <taxon>Melampsora</taxon>
    </lineage>
</organism>
<dbReference type="VEuPathDB" id="FungiDB:MELLADRAFT_71399"/>
<evidence type="ECO:0000313" key="2">
    <source>
        <dbReference type="EMBL" id="EGG08689.1"/>
    </source>
</evidence>
<dbReference type="Proteomes" id="UP000001072">
    <property type="component" value="Unassembled WGS sequence"/>
</dbReference>
<dbReference type="HOGENOM" id="CLU_1917501_0_0_1"/>
<evidence type="ECO:0000313" key="3">
    <source>
        <dbReference type="Proteomes" id="UP000001072"/>
    </source>
</evidence>
<accession>F4RGC1</accession>
<dbReference type="AlphaFoldDB" id="F4RGC1"/>
<dbReference type="KEGG" id="mlr:MELLADRAFT_71399"/>
<protein>
    <submittedName>
        <fullName evidence="2">Secreted protein</fullName>
    </submittedName>
</protein>
<reference evidence="3" key="1">
    <citation type="journal article" date="2011" name="Proc. Natl. Acad. Sci. U.S.A.">
        <title>Obligate biotrophy features unraveled by the genomic analysis of rust fungi.</title>
        <authorList>
            <person name="Duplessis S."/>
            <person name="Cuomo C.A."/>
            <person name="Lin Y.-C."/>
            <person name="Aerts A."/>
            <person name="Tisserant E."/>
            <person name="Veneault-Fourrey C."/>
            <person name="Joly D.L."/>
            <person name="Hacquard S."/>
            <person name="Amselem J."/>
            <person name="Cantarel B.L."/>
            <person name="Chiu R."/>
            <person name="Coutinho P.M."/>
            <person name="Feau N."/>
            <person name="Field M."/>
            <person name="Frey P."/>
            <person name="Gelhaye E."/>
            <person name="Goldberg J."/>
            <person name="Grabherr M.G."/>
            <person name="Kodira C.D."/>
            <person name="Kohler A."/>
            <person name="Kuees U."/>
            <person name="Lindquist E.A."/>
            <person name="Lucas S.M."/>
            <person name="Mago R."/>
            <person name="Mauceli E."/>
            <person name="Morin E."/>
            <person name="Murat C."/>
            <person name="Pangilinan J.L."/>
            <person name="Park R."/>
            <person name="Pearson M."/>
            <person name="Quesneville H."/>
            <person name="Rouhier N."/>
            <person name="Sakthikumar S."/>
            <person name="Salamov A.A."/>
            <person name="Schmutz J."/>
            <person name="Selles B."/>
            <person name="Shapiro H."/>
            <person name="Tanguay P."/>
            <person name="Tuskan G.A."/>
            <person name="Henrissat B."/>
            <person name="Van de Peer Y."/>
            <person name="Rouze P."/>
            <person name="Ellis J.G."/>
            <person name="Dodds P.N."/>
            <person name="Schein J.E."/>
            <person name="Zhong S."/>
            <person name="Hamelin R.C."/>
            <person name="Grigoriev I.V."/>
            <person name="Szabo L.J."/>
            <person name="Martin F."/>
        </authorList>
    </citation>
    <scope>NUCLEOTIDE SEQUENCE [LARGE SCALE GENOMIC DNA]</scope>
    <source>
        <strain evidence="3">98AG31 / pathotype 3-4-7</strain>
    </source>
</reference>
<feature type="signal peptide" evidence="1">
    <location>
        <begin position="1"/>
        <end position="24"/>
    </location>
</feature>
<evidence type="ECO:0000256" key="1">
    <source>
        <dbReference type="SAM" id="SignalP"/>
    </source>
</evidence>
<keyword evidence="3" id="KW-1185">Reference proteome</keyword>
<keyword evidence="1" id="KW-0732">Signal</keyword>
<sequence>MISLLKLVTLSGAFLCMTLGLADAECLTRGSITIEEQHCLTALPLFPLPSGPDTIIFNGNMIPSRYRTCELKLRTVDGTSPIHISKAAVANAFQTSWNQCQGYSTIMIGDVQSPDTAVYLDIGAYKDQPGNP</sequence>
<dbReference type="GeneID" id="18931812"/>
<dbReference type="InParanoid" id="F4RGC1"/>
<dbReference type="EMBL" id="GL883100">
    <property type="protein sequence ID" value="EGG08689.1"/>
    <property type="molecule type" value="Genomic_DNA"/>
</dbReference>
<proteinExistence type="predicted"/>
<feature type="chain" id="PRO_5003315187" evidence="1">
    <location>
        <begin position="25"/>
        <end position="132"/>
    </location>
</feature>
<gene>
    <name evidence="2" type="ORF">MELLADRAFT_71399</name>
</gene>
<dbReference type="OrthoDB" id="10395869at2759"/>
<name>F4RGC1_MELLP</name>